<name>A0ABW1Z7X5_9BACT</name>
<accession>A0ABW1Z7X5</accession>
<evidence type="ECO:0000313" key="2">
    <source>
        <dbReference type="Proteomes" id="UP001596391"/>
    </source>
</evidence>
<comment type="caution">
    <text evidence="1">The sequence shown here is derived from an EMBL/GenBank/DDBJ whole genome shotgun (WGS) entry which is preliminary data.</text>
</comment>
<keyword evidence="2" id="KW-1185">Reference proteome</keyword>
<protein>
    <submittedName>
        <fullName evidence="1">Uncharacterized protein</fullName>
    </submittedName>
</protein>
<gene>
    <name evidence="1" type="ORF">ACFQBQ_05280</name>
</gene>
<dbReference type="RefSeq" id="WP_263371413.1">
    <property type="nucleotide sequence ID" value="NZ_JAGSYD010000003.1"/>
</dbReference>
<proteinExistence type="predicted"/>
<dbReference type="EMBL" id="JBHSWI010000001">
    <property type="protein sequence ID" value="MFC6645013.1"/>
    <property type="molecule type" value="Genomic_DNA"/>
</dbReference>
<dbReference type="Proteomes" id="UP001596391">
    <property type="component" value="Unassembled WGS sequence"/>
</dbReference>
<organism evidence="1 2">
    <name type="scientific">Granulicella cerasi</name>
    <dbReference type="NCBI Taxonomy" id="741063"/>
    <lineage>
        <taxon>Bacteria</taxon>
        <taxon>Pseudomonadati</taxon>
        <taxon>Acidobacteriota</taxon>
        <taxon>Terriglobia</taxon>
        <taxon>Terriglobales</taxon>
        <taxon>Acidobacteriaceae</taxon>
        <taxon>Granulicella</taxon>
    </lineage>
</organism>
<evidence type="ECO:0000313" key="1">
    <source>
        <dbReference type="EMBL" id="MFC6645013.1"/>
    </source>
</evidence>
<reference evidence="2" key="1">
    <citation type="journal article" date="2019" name="Int. J. Syst. Evol. Microbiol.">
        <title>The Global Catalogue of Microorganisms (GCM) 10K type strain sequencing project: providing services to taxonomists for standard genome sequencing and annotation.</title>
        <authorList>
            <consortium name="The Broad Institute Genomics Platform"/>
            <consortium name="The Broad Institute Genome Sequencing Center for Infectious Disease"/>
            <person name="Wu L."/>
            <person name="Ma J."/>
        </authorList>
    </citation>
    <scope>NUCLEOTIDE SEQUENCE [LARGE SCALE GENOMIC DNA]</scope>
    <source>
        <strain evidence="2">CGMCC 1.16026</strain>
    </source>
</reference>
<sequence length="151" mass="16288">MKSTSKFNPILCAMLFTANTLIGRAQTSPFVPAQLATAKTLFVGFDGGQAADLTNQEALVILQKALIQEHRYTLVRTPTEAEISARAFLTPNGIVLSLFDTKTGALLWKITANHGGGGLKASYTKRFVRSAQEIADQLDELSAGRIPEPPK</sequence>